<evidence type="ECO:0000256" key="3">
    <source>
        <dbReference type="ARBA" id="ARBA00022692"/>
    </source>
</evidence>
<keyword evidence="3 6" id="KW-0812">Transmembrane</keyword>
<feature type="transmembrane region" description="Helical" evidence="6">
    <location>
        <begin position="76"/>
        <end position="95"/>
    </location>
</feature>
<dbReference type="InterPro" id="IPR036259">
    <property type="entry name" value="MFS_trans_sf"/>
</dbReference>
<evidence type="ECO:0000313" key="8">
    <source>
        <dbReference type="EMBL" id="MCU6763727.1"/>
    </source>
</evidence>
<feature type="transmembrane region" description="Helical" evidence="6">
    <location>
        <begin position="272"/>
        <end position="289"/>
    </location>
</feature>
<proteinExistence type="predicted"/>
<evidence type="ECO:0000256" key="4">
    <source>
        <dbReference type="ARBA" id="ARBA00022989"/>
    </source>
</evidence>
<gene>
    <name evidence="8" type="ORF">OCV88_15580</name>
</gene>
<dbReference type="EMBL" id="JAOQJQ010000010">
    <property type="protein sequence ID" value="MCU6763727.1"/>
    <property type="molecule type" value="Genomic_DNA"/>
</dbReference>
<dbReference type="InterPro" id="IPR011701">
    <property type="entry name" value="MFS"/>
</dbReference>
<keyword evidence="5 6" id="KW-0472">Membrane</keyword>
<dbReference type="Pfam" id="PF07690">
    <property type="entry name" value="MFS_1"/>
    <property type="match status" value="1"/>
</dbReference>
<evidence type="ECO:0000256" key="5">
    <source>
        <dbReference type="ARBA" id="ARBA00023136"/>
    </source>
</evidence>
<feature type="transmembrane region" description="Helical" evidence="6">
    <location>
        <begin position="135"/>
        <end position="154"/>
    </location>
</feature>
<name>A0ABT2TQ43_9FIRM</name>
<dbReference type="Proteomes" id="UP001652442">
    <property type="component" value="Unassembled WGS sequence"/>
</dbReference>
<feature type="transmembrane region" description="Helical" evidence="6">
    <location>
        <begin position="48"/>
        <end position="69"/>
    </location>
</feature>
<evidence type="ECO:0000259" key="7">
    <source>
        <dbReference type="PROSITE" id="PS50850"/>
    </source>
</evidence>
<dbReference type="PROSITE" id="PS50850">
    <property type="entry name" value="MFS"/>
    <property type="match status" value="1"/>
</dbReference>
<comment type="caution">
    <text evidence="8">The sequence shown here is derived from an EMBL/GenBank/DDBJ whole genome shotgun (WGS) entry which is preliminary data.</text>
</comment>
<feature type="transmembrane region" description="Helical" evidence="6">
    <location>
        <begin position="357"/>
        <end position="378"/>
    </location>
</feature>
<dbReference type="PANTHER" id="PTHR42718:SF9">
    <property type="entry name" value="MAJOR FACILITATOR SUPERFAMILY MULTIDRUG TRANSPORTER MFSC"/>
    <property type="match status" value="1"/>
</dbReference>
<comment type="subcellular location">
    <subcellularLocation>
        <location evidence="1">Cell membrane</location>
        <topology evidence="1">Multi-pass membrane protein</topology>
    </subcellularLocation>
</comment>
<dbReference type="InterPro" id="IPR020846">
    <property type="entry name" value="MFS_dom"/>
</dbReference>
<reference evidence="8 9" key="1">
    <citation type="journal article" date="2021" name="ISME Commun">
        <title>Automated analysis of genomic sequences facilitates high-throughput and comprehensive description of bacteria.</title>
        <authorList>
            <person name="Hitch T.C.A."/>
        </authorList>
    </citation>
    <scope>NUCLEOTIDE SEQUENCE [LARGE SCALE GENOMIC DNA]</scope>
    <source>
        <strain evidence="8 9">Sanger_109</strain>
    </source>
</reference>
<dbReference type="PANTHER" id="PTHR42718">
    <property type="entry name" value="MAJOR FACILITATOR SUPERFAMILY MULTIDRUG TRANSPORTER MFSC"/>
    <property type="match status" value="1"/>
</dbReference>
<dbReference type="SUPFAM" id="SSF103473">
    <property type="entry name" value="MFS general substrate transporter"/>
    <property type="match status" value="1"/>
</dbReference>
<sequence length="385" mass="40687">MVQQRVNSPGFAGTLAMLSLTLMGLGSNAITPALATLADHFEGRDVSFIQTIATLSMVAGSLAAGAAAGKRMKIKTLALLGSLLCLVFGILPVWIDSYGCILLVRLVFGFALGVISPLGNALIMTHFKGNKQAALIGIGTFSMNIGGIVFQMLSGVLADISWQLSFLGHSFFIVAVVMAFFLPKEELIKQEKSYVQKKAGEKINLKTVMFIGGLLCIFQIVNLSVMMSASTIYDIRGAGGAAAAAAALTAFSVTGMFAGLLFGMVFRRVKRFIFFIAFIFVALGAYIILTGSSGLIMGLGYALIGIGFNWQFAAFTGWIGISTPQSTISAGTSIVLAMMNLGGFFSSFWMMALGGNLTSILLADVVLCILLAVLLLVINPFKGKK</sequence>
<dbReference type="RefSeq" id="WP_158426368.1">
    <property type="nucleotide sequence ID" value="NZ_JAOQJQ010000010.1"/>
</dbReference>
<feature type="domain" description="Major facilitator superfamily (MFS) profile" evidence="7">
    <location>
        <begin position="5"/>
        <end position="382"/>
    </location>
</feature>
<organism evidence="8 9">
    <name type="scientific">Brotonthovivens ammoniilytica</name>
    <dbReference type="NCBI Taxonomy" id="2981725"/>
    <lineage>
        <taxon>Bacteria</taxon>
        <taxon>Bacillati</taxon>
        <taxon>Bacillota</taxon>
        <taxon>Clostridia</taxon>
        <taxon>Lachnospirales</taxon>
        <taxon>Lachnospiraceae</taxon>
        <taxon>Brotonthovivens</taxon>
    </lineage>
</organism>
<feature type="transmembrane region" description="Helical" evidence="6">
    <location>
        <begin position="203"/>
        <end position="221"/>
    </location>
</feature>
<keyword evidence="4 6" id="KW-1133">Transmembrane helix</keyword>
<keyword evidence="2" id="KW-0813">Transport</keyword>
<evidence type="ECO:0000256" key="1">
    <source>
        <dbReference type="ARBA" id="ARBA00004651"/>
    </source>
</evidence>
<feature type="transmembrane region" description="Helical" evidence="6">
    <location>
        <begin position="241"/>
        <end position="265"/>
    </location>
</feature>
<keyword evidence="9" id="KW-1185">Reference proteome</keyword>
<accession>A0ABT2TQ43</accession>
<evidence type="ECO:0000256" key="2">
    <source>
        <dbReference type="ARBA" id="ARBA00022448"/>
    </source>
</evidence>
<evidence type="ECO:0000256" key="6">
    <source>
        <dbReference type="SAM" id="Phobius"/>
    </source>
</evidence>
<feature type="transmembrane region" description="Helical" evidence="6">
    <location>
        <begin position="101"/>
        <end position="123"/>
    </location>
</feature>
<feature type="transmembrane region" description="Helical" evidence="6">
    <location>
        <begin position="160"/>
        <end position="182"/>
    </location>
</feature>
<feature type="transmembrane region" description="Helical" evidence="6">
    <location>
        <begin position="333"/>
        <end position="351"/>
    </location>
</feature>
<dbReference type="Gene3D" id="1.20.1250.20">
    <property type="entry name" value="MFS general substrate transporter like domains"/>
    <property type="match status" value="1"/>
</dbReference>
<evidence type="ECO:0000313" key="9">
    <source>
        <dbReference type="Proteomes" id="UP001652442"/>
    </source>
</evidence>
<feature type="transmembrane region" description="Helical" evidence="6">
    <location>
        <begin position="295"/>
        <end position="321"/>
    </location>
</feature>
<protein>
    <submittedName>
        <fullName evidence="8">MFS transporter</fullName>
    </submittedName>
</protein>